<evidence type="ECO:0000256" key="3">
    <source>
        <dbReference type="ARBA" id="ARBA00022833"/>
    </source>
</evidence>
<evidence type="ECO:0000256" key="4">
    <source>
        <dbReference type="ARBA" id="ARBA00022842"/>
    </source>
</evidence>
<keyword evidence="4" id="KW-0460">Magnesium</keyword>
<dbReference type="InterPro" id="IPR000600">
    <property type="entry name" value="ROK"/>
</dbReference>
<dbReference type="CDD" id="cd24067">
    <property type="entry name" value="ASKHA_NBD_ROK_BsFRK-like"/>
    <property type="match status" value="1"/>
</dbReference>
<dbReference type="Pfam" id="PF00480">
    <property type="entry name" value="ROK"/>
    <property type="match status" value="1"/>
</dbReference>
<dbReference type="InterPro" id="IPR051804">
    <property type="entry name" value="Carb_Metab_Reg_Kinase/Isom"/>
</dbReference>
<protein>
    <recommendedName>
        <fullName evidence="5">fructokinase</fullName>
        <ecNumber evidence="5">2.7.1.4</ecNumber>
    </recommendedName>
</protein>
<evidence type="ECO:0000256" key="5">
    <source>
        <dbReference type="ARBA" id="ARBA00038887"/>
    </source>
</evidence>
<dbReference type="EC" id="2.7.1.4" evidence="5"/>
<evidence type="ECO:0000256" key="2">
    <source>
        <dbReference type="ARBA" id="ARBA00022723"/>
    </source>
</evidence>
<comment type="cofactor">
    <cofactor evidence="1">
        <name>Mg(2+)</name>
        <dbReference type="ChEBI" id="CHEBI:18420"/>
    </cofactor>
</comment>
<sequence length="289" mass="30222">MLGGIEAGGTKFVLAAGRSPADIAARHVIPTGDPANTLREAADWFRAQGALASLGIASFGPVDLDPGSLTWGYITSTPKPGWRNCDIAGFFAKTLSCPVGFDTDVNAAALAEWRARGASRQASLAYVTVGTGIGGGVVAGGEIFGRPTHPEVGHIRVARHEDDGEFAGSCPYHGDCLEGLVSGPAIVARWGRRLDELQDEGTREVVAHYLGQLCLAMFSFSAVERVVMGGGVMETPGLLERVRDSFAKLDNCYLPGGVDRKIEGPALGERSGITGALVLAENALSQQDD</sequence>
<dbReference type="PANTHER" id="PTHR42742">
    <property type="entry name" value="TRANSCRIPTIONAL REPRESSOR MPRA"/>
    <property type="match status" value="1"/>
</dbReference>
<organism evidence="7 8">
    <name type="scientific">Qipengyuania profundimaris</name>
    <dbReference type="NCBI Taxonomy" id="3067652"/>
    <lineage>
        <taxon>Bacteria</taxon>
        <taxon>Pseudomonadati</taxon>
        <taxon>Pseudomonadota</taxon>
        <taxon>Alphaproteobacteria</taxon>
        <taxon>Sphingomonadales</taxon>
        <taxon>Erythrobacteraceae</taxon>
        <taxon>Qipengyuania</taxon>
    </lineage>
</organism>
<dbReference type="Proteomes" id="UP001240639">
    <property type="component" value="Unassembled WGS sequence"/>
</dbReference>
<accession>A0ABT9HMM8</accession>
<comment type="caution">
    <text evidence="7">The sequence shown here is derived from an EMBL/GenBank/DDBJ whole genome shotgun (WGS) entry which is preliminary data.</text>
</comment>
<keyword evidence="2" id="KW-0479">Metal-binding</keyword>
<dbReference type="RefSeq" id="WP_305931822.1">
    <property type="nucleotide sequence ID" value="NZ_JAVAIM010000001.1"/>
</dbReference>
<name>A0ABT9HMM8_9SPHN</name>
<comment type="catalytic activity">
    <reaction evidence="6">
        <text>D-fructose + ATP = D-fructose 6-phosphate + ADP + H(+)</text>
        <dbReference type="Rhea" id="RHEA:16125"/>
        <dbReference type="ChEBI" id="CHEBI:15378"/>
        <dbReference type="ChEBI" id="CHEBI:30616"/>
        <dbReference type="ChEBI" id="CHEBI:37721"/>
        <dbReference type="ChEBI" id="CHEBI:61527"/>
        <dbReference type="ChEBI" id="CHEBI:456216"/>
        <dbReference type="EC" id="2.7.1.4"/>
    </reaction>
</comment>
<dbReference type="Gene3D" id="3.30.420.40">
    <property type="match status" value="2"/>
</dbReference>
<evidence type="ECO:0000313" key="7">
    <source>
        <dbReference type="EMBL" id="MDP4574407.1"/>
    </source>
</evidence>
<dbReference type="InterPro" id="IPR043129">
    <property type="entry name" value="ATPase_NBD"/>
</dbReference>
<gene>
    <name evidence="7" type="ORF">Q9K02_04550</name>
</gene>
<dbReference type="EMBL" id="JAVAIM010000001">
    <property type="protein sequence ID" value="MDP4574407.1"/>
    <property type="molecule type" value="Genomic_DNA"/>
</dbReference>
<reference evidence="7 8" key="1">
    <citation type="submission" date="2023-08" db="EMBL/GenBank/DDBJ databases">
        <title>genomic of G39.</title>
        <authorList>
            <person name="Wang Y."/>
        </authorList>
    </citation>
    <scope>NUCLEOTIDE SEQUENCE [LARGE SCALE GENOMIC DNA]</scope>
    <source>
        <strain evidence="7 8">G39</strain>
    </source>
</reference>
<dbReference type="PANTHER" id="PTHR42742:SF3">
    <property type="entry name" value="FRUCTOKINASE"/>
    <property type="match status" value="1"/>
</dbReference>
<keyword evidence="8" id="KW-1185">Reference proteome</keyword>
<evidence type="ECO:0000256" key="1">
    <source>
        <dbReference type="ARBA" id="ARBA00001946"/>
    </source>
</evidence>
<proteinExistence type="predicted"/>
<dbReference type="SUPFAM" id="SSF53067">
    <property type="entry name" value="Actin-like ATPase domain"/>
    <property type="match status" value="1"/>
</dbReference>
<evidence type="ECO:0000313" key="8">
    <source>
        <dbReference type="Proteomes" id="UP001240639"/>
    </source>
</evidence>
<keyword evidence="3" id="KW-0862">Zinc</keyword>
<evidence type="ECO:0000256" key="6">
    <source>
        <dbReference type="ARBA" id="ARBA00048451"/>
    </source>
</evidence>